<keyword evidence="5" id="KW-0547">Nucleotide-binding</keyword>
<proteinExistence type="predicted"/>
<dbReference type="GO" id="GO:0005886">
    <property type="term" value="C:plasma membrane"/>
    <property type="evidence" value="ECO:0007669"/>
    <property type="project" value="TreeGrafter"/>
</dbReference>
<dbReference type="SUPFAM" id="SSF55874">
    <property type="entry name" value="ATPase domain of HSP90 chaperone/DNA topoisomerase II/histidine kinase"/>
    <property type="match status" value="1"/>
</dbReference>
<evidence type="ECO:0000256" key="6">
    <source>
        <dbReference type="ARBA" id="ARBA00022777"/>
    </source>
</evidence>
<dbReference type="InterPro" id="IPR003594">
    <property type="entry name" value="HATPase_dom"/>
</dbReference>
<feature type="transmembrane region" description="Helical" evidence="11">
    <location>
        <begin position="39"/>
        <end position="59"/>
    </location>
</feature>
<dbReference type="InterPro" id="IPR038318">
    <property type="entry name" value="KdpD_sf"/>
</dbReference>
<keyword evidence="10 11" id="KW-0472">Membrane</keyword>
<dbReference type="InterPro" id="IPR052023">
    <property type="entry name" value="Histidine_kinase_KdpD"/>
</dbReference>
<dbReference type="Gene3D" id="1.10.287.130">
    <property type="match status" value="1"/>
</dbReference>
<dbReference type="InterPro" id="IPR003661">
    <property type="entry name" value="HisK_dim/P_dom"/>
</dbReference>
<comment type="caution">
    <text evidence="13">The sequence shown here is derived from an EMBL/GenBank/DDBJ whole genome shotgun (WGS) entry which is preliminary data.</text>
</comment>
<dbReference type="CDD" id="cd00075">
    <property type="entry name" value="HATPase"/>
    <property type="match status" value="1"/>
</dbReference>
<dbReference type="AlphaFoldDB" id="A0A644X0H1"/>
<keyword evidence="2" id="KW-0597">Phosphoprotein</keyword>
<dbReference type="SUPFAM" id="SSF47384">
    <property type="entry name" value="Homodimeric domain of signal transducing histidine kinase"/>
    <property type="match status" value="1"/>
</dbReference>
<accession>A0A644X0H1</accession>
<evidence type="ECO:0000256" key="8">
    <source>
        <dbReference type="ARBA" id="ARBA00022989"/>
    </source>
</evidence>
<keyword evidence="6 13" id="KW-0418">Kinase</keyword>
<dbReference type="SMART" id="SM00387">
    <property type="entry name" value="HATPase_c"/>
    <property type="match status" value="1"/>
</dbReference>
<evidence type="ECO:0000256" key="7">
    <source>
        <dbReference type="ARBA" id="ARBA00022840"/>
    </source>
</evidence>
<dbReference type="Pfam" id="PF00512">
    <property type="entry name" value="HisKA"/>
    <property type="match status" value="1"/>
</dbReference>
<dbReference type="GO" id="GO:0000155">
    <property type="term" value="F:phosphorelay sensor kinase activity"/>
    <property type="evidence" value="ECO:0007669"/>
    <property type="project" value="InterPro"/>
</dbReference>
<sequence length="338" mass="37289">MILVCAWTACVLLLHANTSEGFAAPVFVLAVLLISRLTDGYLFGLLAAVVGVMSVNYMFTYPFGAIDFTLSGYPLTFLTLLMVSIVTSALTTKIKQQEKLHTDNEMEKMRANLLRSVAHDIRTPLTSIVGSTSAILENPSISREEQGELLRDVREEAQWLIRVVENLLSITRIGENGQAHIVKKNEAAEEILGETARKFRKRFPNVHVTVKAPHELLLVPMDAILITQVLVNLLENAVRHGETTTRVALSVSRDGKMAKFSVQDNGQGIPRDQMPRLFDGTLKRSETPAGDGKRDMGLGLMVCLTIVKAHKGFMEARNIEGGGAEFLFCLPATEEEEQ</sequence>
<keyword evidence="8 11" id="KW-1133">Transmembrane helix</keyword>
<name>A0A644X0H1_9ZZZZ</name>
<evidence type="ECO:0000256" key="10">
    <source>
        <dbReference type="ARBA" id="ARBA00023136"/>
    </source>
</evidence>
<dbReference type="InterPro" id="IPR036890">
    <property type="entry name" value="HATPase_C_sf"/>
</dbReference>
<evidence type="ECO:0000259" key="12">
    <source>
        <dbReference type="PROSITE" id="PS50109"/>
    </source>
</evidence>
<dbReference type="InterPro" id="IPR036097">
    <property type="entry name" value="HisK_dim/P_sf"/>
</dbReference>
<dbReference type="EMBL" id="VSSQ01001375">
    <property type="protein sequence ID" value="MPM07783.1"/>
    <property type="molecule type" value="Genomic_DNA"/>
</dbReference>
<evidence type="ECO:0000256" key="1">
    <source>
        <dbReference type="ARBA" id="ARBA00004141"/>
    </source>
</evidence>
<evidence type="ECO:0000256" key="4">
    <source>
        <dbReference type="ARBA" id="ARBA00022692"/>
    </source>
</evidence>
<evidence type="ECO:0000256" key="2">
    <source>
        <dbReference type="ARBA" id="ARBA00022553"/>
    </source>
</evidence>
<dbReference type="PROSITE" id="PS50109">
    <property type="entry name" value="HIS_KIN"/>
    <property type="match status" value="1"/>
</dbReference>
<keyword evidence="4 11" id="KW-0812">Transmembrane</keyword>
<comment type="subcellular location">
    <subcellularLocation>
        <location evidence="1">Membrane</location>
        <topology evidence="1">Multi-pass membrane protein</topology>
    </subcellularLocation>
</comment>
<dbReference type="Pfam" id="PF02518">
    <property type="entry name" value="HATPase_c"/>
    <property type="match status" value="1"/>
</dbReference>
<keyword evidence="9" id="KW-0902">Two-component regulatory system</keyword>
<dbReference type="SMART" id="SM00388">
    <property type="entry name" value="HisKA"/>
    <property type="match status" value="1"/>
</dbReference>
<dbReference type="InterPro" id="IPR005467">
    <property type="entry name" value="His_kinase_dom"/>
</dbReference>
<dbReference type="InterPro" id="IPR025201">
    <property type="entry name" value="KdpD_TM"/>
</dbReference>
<dbReference type="InterPro" id="IPR004358">
    <property type="entry name" value="Sig_transdc_His_kin-like_C"/>
</dbReference>
<evidence type="ECO:0000313" key="13">
    <source>
        <dbReference type="EMBL" id="MPM07783.1"/>
    </source>
</evidence>
<dbReference type="EC" id="2.7.-.-" evidence="13"/>
<evidence type="ECO:0000256" key="11">
    <source>
        <dbReference type="SAM" id="Phobius"/>
    </source>
</evidence>
<feature type="transmembrane region" description="Helical" evidence="11">
    <location>
        <begin position="71"/>
        <end position="90"/>
    </location>
</feature>
<dbReference type="PANTHER" id="PTHR45569:SF1">
    <property type="entry name" value="SENSOR PROTEIN KDPD"/>
    <property type="match status" value="1"/>
</dbReference>
<feature type="domain" description="Histidine kinase" evidence="12">
    <location>
        <begin position="116"/>
        <end position="334"/>
    </location>
</feature>
<evidence type="ECO:0000256" key="5">
    <source>
        <dbReference type="ARBA" id="ARBA00022741"/>
    </source>
</evidence>
<dbReference type="CDD" id="cd00082">
    <property type="entry name" value="HisKA"/>
    <property type="match status" value="1"/>
</dbReference>
<dbReference type="Gene3D" id="1.20.120.620">
    <property type="entry name" value="Backbone structure of the membrane domain of e. Coli histidine kinase receptor kdpd"/>
    <property type="match status" value="1"/>
</dbReference>
<dbReference type="GO" id="GO:0005524">
    <property type="term" value="F:ATP binding"/>
    <property type="evidence" value="ECO:0007669"/>
    <property type="project" value="UniProtKB-KW"/>
</dbReference>
<protein>
    <submittedName>
        <fullName evidence="13">Adaptive-response sensory-kinase SasA</fullName>
        <ecNumber evidence="13">2.7.-.-</ecNumber>
    </submittedName>
</protein>
<dbReference type="PRINTS" id="PR00344">
    <property type="entry name" value="BCTRLSENSOR"/>
</dbReference>
<keyword evidence="3 13" id="KW-0808">Transferase</keyword>
<gene>
    <name evidence="13" type="primary">sasA_154</name>
    <name evidence="13" type="ORF">SDC9_54091</name>
</gene>
<evidence type="ECO:0000256" key="9">
    <source>
        <dbReference type="ARBA" id="ARBA00023012"/>
    </source>
</evidence>
<evidence type="ECO:0000256" key="3">
    <source>
        <dbReference type="ARBA" id="ARBA00022679"/>
    </source>
</evidence>
<dbReference type="Gene3D" id="3.30.565.10">
    <property type="entry name" value="Histidine kinase-like ATPase, C-terminal domain"/>
    <property type="match status" value="1"/>
</dbReference>
<reference evidence="13" key="1">
    <citation type="submission" date="2019-08" db="EMBL/GenBank/DDBJ databases">
        <authorList>
            <person name="Kucharzyk K."/>
            <person name="Murdoch R.W."/>
            <person name="Higgins S."/>
            <person name="Loffler F."/>
        </authorList>
    </citation>
    <scope>NUCLEOTIDE SEQUENCE</scope>
</reference>
<dbReference type="Pfam" id="PF13493">
    <property type="entry name" value="DUF4118"/>
    <property type="match status" value="1"/>
</dbReference>
<dbReference type="PANTHER" id="PTHR45569">
    <property type="entry name" value="SENSOR PROTEIN KDPD"/>
    <property type="match status" value="1"/>
</dbReference>
<keyword evidence="7" id="KW-0067">ATP-binding</keyword>
<organism evidence="13">
    <name type="scientific">bioreactor metagenome</name>
    <dbReference type="NCBI Taxonomy" id="1076179"/>
    <lineage>
        <taxon>unclassified sequences</taxon>
        <taxon>metagenomes</taxon>
        <taxon>ecological metagenomes</taxon>
    </lineage>
</organism>